<dbReference type="EMBL" id="MU393502">
    <property type="protein sequence ID" value="KAI4863511.1"/>
    <property type="molecule type" value="Genomic_DNA"/>
</dbReference>
<accession>A0ACB9YVN1</accession>
<keyword evidence="2" id="KW-1185">Reference proteome</keyword>
<proteinExistence type="predicted"/>
<protein>
    <submittedName>
        <fullName evidence="1">Steroid dehydrogenase</fullName>
    </submittedName>
</protein>
<evidence type="ECO:0000313" key="1">
    <source>
        <dbReference type="EMBL" id="KAI4863511.1"/>
    </source>
</evidence>
<gene>
    <name evidence="1" type="ORF">F4820DRAFT_370275</name>
</gene>
<dbReference type="Proteomes" id="UP001497700">
    <property type="component" value="Unassembled WGS sequence"/>
</dbReference>
<evidence type="ECO:0000313" key="2">
    <source>
        <dbReference type="Proteomes" id="UP001497700"/>
    </source>
</evidence>
<organism evidence="1 2">
    <name type="scientific">Hypoxylon rubiginosum</name>
    <dbReference type="NCBI Taxonomy" id="110542"/>
    <lineage>
        <taxon>Eukaryota</taxon>
        <taxon>Fungi</taxon>
        <taxon>Dikarya</taxon>
        <taxon>Ascomycota</taxon>
        <taxon>Pezizomycotina</taxon>
        <taxon>Sordariomycetes</taxon>
        <taxon>Xylariomycetidae</taxon>
        <taxon>Xylariales</taxon>
        <taxon>Hypoxylaceae</taxon>
        <taxon>Hypoxylon</taxon>
    </lineage>
</organism>
<sequence>MSFSTSWTQFFPPRDGAPLTEANLPNQSGKVFIVTGGSSGIGYELSRILYGAGGKVYMLTRSKEHAEDAISRIKVHYAGNSDKSTKTGSLEFIYMDLADFTTVKTAAQQFLDREGPDGRLDILFNNAGTGSMKNAPPTPQGHEYHFSTNSLGHHLLTRLLTPILSQTAKTAPKDSVRVVWAASVLVELMSPKEGVRKEYLQDPFSIKDPNELYASSKVANWFLASEFARRQSSEAGAFGVGVVHLAGNPGNYSTGIWRTVPSWLTFVVSPILRDPVHGAETFMWIAFSDEVTMPDAVAGRYAMCDGRWHPGQRADLVVGLKGEEEGGSGRAREYFEWCEERVKEFLV</sequence>
<comment type="caution">
    <text evidence="1">The sequence shown here is derived from an EMBL/GenBank/DDBJ whole genome shotgun (WGS) entry which is preliminary data.</text>
</comment>
<reference evidence="1 2" key="1">
    <citation type="journal article" date="2022" name="New Phytol.">
        <title>Ecological generalism drives hyperdiversity of secondary metabolite gene clusters in xylarialean endophytes.</title>
        <authorList>
            <person name="Franco M.E.E."/>
            <person name="Wisecaver J.H."/>
            <person name="Arnold A.E."/>
            <person name="Ju Y.M."/>
            <person name="Slot J.C."/>
            <person name="Ahrendt S."/>
            <person name="Moore L.P."/>
            <person name="Eastman K.E."/>
            <person name="Scott K."/>
            <person name="Konkel Z."/>
            <person name="Mondo S.J."/>
            <person name="Kuo A."/>
            <person name="Hayes R.D."/>
            <person name="Haridas S."/>
            <person name="Andreopoulos B."/>
            <person name="Riley R."/>
            <person name="LaButti K."/>
            <person name="Pangilinan J."/>
            <person name="Lipzen A."/>
            <person name="Amirebrahimi M."/>
            <person name="Yan J."/>
            <person name="Adam C."/>
            <person name="Keymanesh K."/>
            <person name="Ng V."/>
            <person name="Louie K."/>
            <person name="Northen T."/>
            <person name="Drula E."/>
            <person name="Henrissat B."/>
            <person name="Hsieh H.M."/>
            <person name="Youens-Clark K."/>
            <person name="Lutzoni F."/>
            <person name="Miadlikowska J."/>
            <person name="Eastwood D.C."/>
            <person name="Hamelin R.C."/>
            <person name="Grigoriev I.V."/>
            <person name="U'Ren J.M."/>
        </authorList>
    </citation>
    <scope>NUCLEOTIDE SEQUENCE [LARGE SCALE GENOMIC DNA]</scope>
    <source>
        <strain evidence="1 2">CBS 119005</strain>
    </source>
</reference>
<name>A0ACB9YVN1_9PEZI</name>